<gene>
    <name evidence="2" type="ORF">GM921_05185</name>
</gene>
<protein>
    <recommendedName>
        <fullName evidence="1">DUF11 domain-containing protein</fullName>
    </recommendedName>
</protein>
<dbReference type="InterPro" id="IPR047589">
    <property type="entry name" value="DUF11_rpt"/>
</dbReference>
<dbReference type="EMBL" id="WNXD01000001">
    <property type="protein sequence ID" value="MBB2144865.1"/>
    <property type="molecule type" value="Genomic_DNA"/>
</dbReference>
<dbReference type="InterPro" id="IPR001434">
    <property type="entry name" value="OmcB-like_DUF11"/>
</dbReference>
<sequence length="779" mass="83081">MFCVRVLNLLKRSLLTSRLSLCCLAFIILSFFTKNTFAEGSKDLYPSGATGNRAFLYANVDNNNYTDRFPFKTKGTHFVYAKAGETIAVASSAIGVNNGRIIVTSPSGAINTYNGGGGVGLIPNRAAELLGPGVGYTPVSIGVTAANEGIWRVEFQAPVGNNNSGDITPPDISADANWTQATGNTANYIAAWDVSVRNTANTAWLSGRVYANVLNLGINDSFTNPAKGFYVTNYVLTEDGRAYRIKTNGNNGHAFTFFSNNNGFAVNGVATYKSLNGTSTLDLAGLHDPRTPDDALNKTHKIFYNTPNTDLPTTSAAFINAADQTTWLKKNAVLPIITNLKFTGVEGTKGKISYKGAKITFTASSSGSYQITIPMSNGADRVINGSAVPGNNEIFWDVKDANGNLVPPGPISPLVQTFLRSAEVHFPYIDMEINPKGIIIELIENNPSYTVNPSNTNPSEYSDIVYWDDVSISGAGNPARNSSNPVTNLIGEHSNSNGHKFGAYSTNNQFGDNRSMDTWTYIESGKTTQLVNIEILKADLKIESISPDLSKYFSDRTITYTVKVQNDGPSAANGSRLAISLPAGLTISSVTPTNQSIGVNVSNGITGAQSYTASLDLPNQGTIDIVITATFTGSYTQVFSNTKASILRPADLTDPDATGNNALGPVNADEECLNGATSGVGLCNNIKYNTVNGQDICQGSNITPISYPLSPDGIQFENLTPPTALILQDATGNRTISGSLSSSGIQLFYIKTLNTKRTQTNVIIRSTKPVKASIQLKNN</sequence>
<dbReference type="AlphaFoldDB" id="A0A923DXF2"/>
<evidence type="ECO:0000313" key="3">
    <source>
        <dbReference type="Proteomes" id="UP000601055"/>
    </source>
</evidence>
<feature type="domain" description="DUF11" evidence="1">
    <location>
        <begin position="539"/>
        <end position="662"/>
    </location>
</feature>
<dbReference type="Pfam" id="PF01345">
    <property type="entry name" value="DUF11"/>
    <property type="match status" value="1"/>
</dbReference>
<dbReference type="Proteomes" id="UP000601055">
    <property type="component" value="Unassembled WGS sequence"/>
</dbReference>
<keyword evidence="3" id="KW-1185">Reference proteome</keyword>
<comment type="caution">
    <text evidence="2">The sequence shown here is derived from an EMBL/GenBank/DDBJ whole genome shotgun (WGS) entry which is preliminary data.</text>
</comment>
<reference evidence="2" key="1">
    <citation type="submission" date="2019-11" db="EMBL/GenBank/DDBJ databases">
        <title>Description of Pedobacter sp. LMG 31464T.</title>
        <authorList>
            <person name="Carlier A."/>
            <person name="Qi S."/>
            <person name="Vandamme P."/>
        </authorList>
    </citation>
    <scope>NUCLEOTIDE SEQUENCE</scope>
    <source>
        <strain evidence="2">LMG 31464</strain>
    </source>
</reference>
<organism evidence="2 3">
    <name type="scientific">Pedobacter planticolens</name>
    <dbReference type="NCBI Taxonomy" id="2679964"/>
    <lineage>
        <taxon>Bacteria</taxon>
        <taxon>Pseudomonadati</taxon>
        <taxon>Bacteroidota</taxon>
        <taxon>Sphingobacteriia</taxon>
        <taxon>Sphingobacteriales</taxon>
        <taxon>Sphingobacteriaceae</taxon>
        <taxon>Pedobacter</taxon>
    </lineage>
</organism>
<evidence type="ECO:0000313" key="2">
    <source>
        <dbReference type="EMBL" id="MBB2144865.1"/>
    </source>
</evidence>
<dbReference type="NCBIfam" id="TIGR01451">
    <property type="entry name" value="B_ant_repeat"/>
    <property type="match status" value="1"/>
</dbReference>
<accession>A0A923DXF2</accession>
<proteinExistence type="predicted"/>
<evidence type="ECO:0000259" key="1">
    <source>
        <dbReference type="Pfam" id="PF01345"/>
    </source>
</evidence>
<name>A0A923DXF2_9SPHI</name>